<dbReference type="Proteomes" id="UP001152747">
    <property type="component" value="Unassembled WGS sequence"/>
</dbReference>
<feature type="transmembrane region" description="Helical" evidence="1">
    <location>
        <begin position="62"/>
        <end position="86"/>
    </location>
</feature>
<evidence type="ECO:0000256" key="1">
    <source>
        <dbReference type="SAM" id="Phobius"/>
    </source>
</evidence>
<proteinExistence type="predicted"/>
<feature type="transmembrane region" description="Helical" evidence="1">
    <location>
        <begin position="28"/>
        <end position="50"/>
    </location>
</feature>
<dbReference type="SUPFAM" id="SSF81321">
    <property type="entry name" value="Family A G protein-coupled receptor-like"/>
    <property type="match status" value="2"/>
</dbReference>
<feature type="transmembrane region" description="Helical" evidence="1">
    <location>
        <begin position="150"/>
        <end position="170"/>
    </location>
</feature>
<feature type="transmembrane region" description="Helical" evidence="1">
    <location>
        <begin position="190"/>
        <end position="209"/>
    </location>
</feature>
<dbReference type="EMBL" id="CANHGI010000004">
    <property type="protein sequence ID" value="CAI5448254.1"/>
    <property type="molecule type" value="Genomic_DNA"/>
</dbReference>
<dbReference type="OrthoDB" id="5798218at2759"/>
<reference evidence="2" key="1">
    <citation type="submission" date="2022-11" db="EMBL/GenBank/DDBJ databases">
        <authorList>
            <person name="Kikuchi T."/>
        </authorList>
    </citation>
    <scope>NUCLEOTIDE SEQUENCE</scope>
    <source>
        <strain evidence="2">PS1010</strain>
    </source>
</reference>
<dbReference type="InterPro" id="IPR019426">
    <property type="entry name" value="7TM_GPCR_serpentine_rcpt_Srv"/>
</dbReference>
<dbReference type="Gene3D" id="1.20.1070.10">
    <property type="entry name" value="Rhodopsin 7-helix transmembrane proteins"/>
    <property type="match status" value="1"/>
</dbReference>
<feature type="transmembrane region" description="Helical" evidence="1">
    <location>
        <begin position="324"/>
        <end position="345"/>
    </location>
</feature>
<accession>A0A9P1N386</accession>
<organism evidence="2 3">
    <name type="scientific">Caenorhabditis angaria</name>
    <dbReference type="NCBI Taxonomy" id="860376"/>
    <lineage>
        <taxon>Eukaryota</taxon>
        <taxon>Metazoa</taxon>
        <taxon>Ecdysozoa</taxon>
        <taxon>Nematoda</taxon>
        <taxon>Chromadorea</taxon>
        <taxon>Rhabditida</taxon>
        <taxon>Rhabditina</taxon>
        <taxon>Rhabditomorpha</taxon>
        <taxon>Rhabditoidea</taxon>
        <taxon>Rhabditidae</taxon>
        <taxon>Peloderinae</taxon>
        <taxon>Caenorhabditis</taxon>
    </lineage>
</organism>
<feature type="transmembrane region" description="Helical" evidence="1">
    <location>
        <begin position="495"/>
        <end position="514"/>
    </location>
</feature>
<keyword evidence="1" id="KW-0812">Transmembrane</keyword>
<feature type="transmembrane region" description="Helical" evidence="1">
    <location>
        <begin position="243"/>
        <end position="266"/>
    </location>
</feature>
<name>A0A9P1N386_9PELO</name>
<comment type="caution">
    <text evidence="2">The sequence shown here is derived from an EMBL/GenBank/DDBJ whole genome shotgun (WGS) entry which is preliminary data.</text>
</comment>
<feature type="transmembrane region" description="Helical" evidence="1">
    <location>
        <begin position="106"/>
        <end position="130"/>
    </location>
</feature>
<feature type="transmembrane region" description="Helical" evidence="1">
    <location>
        <begin position="412"/>
        <end position="438"/>
    </location>
</feature>
<keyword evidence="1" id="KW-1133">Transmembrane helix</keyword>
<dbReference type="CDD" id="cd00637">
    <property type="entry name" value="7tm_classA_rhodopsin-like"/>
    <property type="match status" value="1"/>
</dbReference>
<gene>
    <name evidence="2" type="ORF">CAMP_LOCUS10891</name>
</gene>
<dbReference type="PANTHER" id="PTHR31748">
    <property type="entry name" value="SERPENTINE RECEPTOR, CLASS V"/>
    <property type="match status" value="1"/>
</dbReference>
<dbReference type="Pfam" id="PF10323">
    <property type="entry name" value="7TM_GPCR_Srv"/>
    <property type="match status" value="2"/>
</dbReference>
<feature type="transmembrane region" description="Helical" evidence="1">
    <location>
        <begin position="459"/>
        <end position="480"/>
    </location>
</feature>
<evidence type="ECO:0000313" key="2">
    <source>
        <dbReference type="EMBL" id="CAI5448254.1"/>
    </source>
</evidence>
<dbReference type="PANTHER" id="PTHR31748:SF6">
    <property type="entry name" value="G_PROTEIN_RECEP_F1_2 DOMAIN-CONTAINING PROTEIN"/>
    <property type="match status" value="1"/>
</dbReference>
<protein>
    <submittedName>
        <fullName evidence="2">Uncharacterized protein</fullName>
    </submittedName>
</protein>
<feature type="transmembrane region" description="Helical" evidence="1">
    <location>
        <begin position="366"/>
        <end position="386"/>
    </location>
</feature>
<keyword evidence="1" id="KW-0472">Membrane</keyword>
<dbReference type="AlphaFoldDB" id="A0A9P1N386"/>
<sequence>MLKLENLSLVPETVDPVDERIIYSVETVQFVVVCFTVPFYITILFYLIVAQFQRIDELCTPFFKLCITTAIIDLFTLFTNYCGAMFPKWGWNLNLYLYLNNFYIRPYFFLAWFSGVAQAMSVSIMATNRLSAIIFPNLHYLYWSANRMKIAYSLQFIPGFLIGFCTYLSPAKLYRSEKNGIVPKLVDETVTFYLFGLCGVFMIVVCTYLSKCELNMDIKDLELVVTNASALIVSQKIESQIETLQFCFVCFTVPFYFLIMFYIIKAQFGNLKDLKSPFFKLCISTAIVDIWTLFTNYFGALFPKWGWGVSIYIWLERIGLYSHVYLYFAWSTGICQAISVSVLAANRLSGIIFPNKYRSFWCGTRLKMAIFIQFAIGLSIGISTFFNPTQIYRNEKDGIVPRFLNKTMTKQFFIIGGVFLVINCLFLVFSYCYLLFILRKRNNKLFEAKASNFHRRNEQRLFMMSTIIVGIQFIVFLLFFNKAANIIQLTSETFYLFYNVISDLYSGVNPYLLWIFSESLRKYICCQLGLHKLSSPIVSVFSIQ</sequence>
<evidence type="ECO:0000313" key="3">
    <source>
        <dbReference type="Proteomes" id="UP001152747"/>
    </source>
</evidence>
<keyword evidence="3" id="KW-1185">Reference proteome</keyword>